<dbReference type="Pfam" id="PF11001">
    <property type="entry name" value="AFUB_07903_YDR124W_hel"/>
    <property type="match status" value="1"/>
</dbReference>
<dbReference type="PANTHER" id="PTHR36102:SF1">
    <property type="entry name" value="YDR124W-LIKE HELICAL BUNDLE DOMAIN-CONTAINING PROTEIN"/>
    <property type="match status" value="1"/>
</dbReference>
<feature type="compositionally biased region" description="Basic and acidic residues" evidence="1">
    <location>
        <begin position="501"/>
        <end position="510"/>
    </location>
</feature>
<feature type="compositionally biased region" description="Low complexity" evidence="1">
    <location>
        <begin position="652"/>
        <end position="667"/>
    </location>
</feature>
<feature type="region of interest" description="Disordered" evidence="1">
    <location>
        <begin position="1"/>
        <end position="27"/>
    </location>
</feature>
<sequence length="1063" mass="113638">MPASPSRTAAGSRKGPPASSSAKNLPVKVASHRFREARGKILRQLGQGAHTWDAQFAILWVGPEGRAEVYASEALQGGLKTWLDDGVQRDAEERTRALRDARDRRAREGLEVLHGGDIFSGRGEVFDPAHTVGDMECSGDEKESNPRDRVVEDADEFLLPIPPGPFDKAQPSPVRDSAEGRSMRQDLSTPARSNAAPVASTSRLARSLGPNSSLPSVHPSPVLPSSPVPPAFAATSSSSSGRFVRRTFTPDQLDDWFSERFNELWQKVDKSVCKAWIKTVEPNKSTRFQYQKGDEHKPEWWPREIRHKEPDHLTKPERITLLMHLLRRGPVAIDDLELATAAVSALIPQDKMSILHEIYRIAKEEKAAIDASPDGKFEQLTVALEVSATDLDDLNSPGRAEPKQHNTRHRARRSIGQAGDLSASQGSPSSHLSNPASQQTPRASNRLQPYPLARSNSVSDAQQGRDGGARSPAPGASGMSRSQSLVGPVTSAGRPRIVSGSRRDVGKGALDEADQLGPNTHATPYVARKGGKPATTPARAGEQGSPLAAEAAAMGRSYSTSAVGGGGGGGGSSTKKAPRVFDDAVASPAMLKSRSRLSQQHFEQMMHRSSPGEKPQRGAPRQQPPPFPAVHEQPHQQQLPAHFQLHQHHQHQLAQMQAQAHAQAQVHEQQHLPHQRPPMQHAHSHPLPQPHQRAPSHPHQQHQQQQFAPAQQVLVYGPFPNGSSPSLPPPAPQLVRQLSGQSARSHSGMHPQMRLPSHHHLHAQQESPVLHQQGHFSPSPHLPQLPPPPHLVQAPQGHAHAHAQGQGHGHPHAVDHRQHQHQHQHHQQHHQPPTQVQVQVQVHAGHHQPHPHPSAHGHMQRGGPHGEYDAYGPPSAGSGAGGAGAYPTPGSYPSPHFPPAAAPAPALGPAQGSESPFLLPVGGGGGSAPSGAGTPQPQPQPPHSAGTQDGFLVPPPSGPLSSSGVDSYSSAGAGAGEYGAADEWTSFVDQPLERLGLGVGVGVDTTMGFEPGYYGGEGDEDEYGLLGMLGTGDMGGAAEEDAGREHADARRRYEEHTFGIVGA</sequence>
<feature type="compositionally biased region" description="Low complexity" evidence="1">
    <location>
        <begin position="231"/>
        <end position="240"/>
    </location>
</feature>
<evidence type="ECO:0000313" key="4">
    <source>
        <dbReference type="Proteomes" id="UP000311382"/>
    </source>
</evidence>
<reference evidence="3 4" key="1">
    <citation type="submission" date="2019-03" db="EMBL/GenBank/DDBJ databases">
        <title>Rhodosporidium diobovatum UCD-FST 08-225 genome sequencing, assembly, and annotation.</title>
        <authorList>
            <person name="Fakankun I.U."/>
            <person name="Fristensky B."/>
            <person name="Levin D.B."/>
        </authorList>
    </citation>
    <scope>NUCLEOTIDE SEQUENCE [LARGE SCALE GENOMIC DNA]</scope>
    <source>
        <strain evidence="3 4">UCD-FST 08-225</strain>
    </source>
</reference>
<feature type="region of interest" description="Disordered" evidence="1">
    <location>
        <begin position="158"/>
        <end position="241"/>
    </location>
</feature>
<feature type="compositionally biased region" description="Low complexity" evidence="1">
    <location>
        <begin position="830"/>
        <end position="843"/>
    </location>
</feature>
<feature type="compositionally biased region" description="Basic and acidic residues" evidence="1">
    <location>
        <begin position="604"/>
        <end position="616"/>
    </location>
</feature>
<feature type="compositionally biased region" description="Low complexity" evidence="1">
    <location>
        <begin position="210"/>
        <end position="220"/>
    </location>
</feature>
<feature type="compositionally biased region" description="Basic residues" evidence="1">
    <location>
        <begin position="818"/>
        <end position="829"/>
    </location>
</feature>
<feature type="region of interest" description="Disordered" evidence="1">
    <location>
        <begin position="592"/>
        <end position="969"/>
    </location>
</feature>
<feature type="compositionally biased region" description="Basic residues" evidence="1">
    <location>
        <begin position="844"/>
        <end position="859"/>
    </location>
</feature>
<comment type="caution">
    <text evidence="3">The sequence shown here is derived from an EMBL/GenBank/DDBJ whole genome shotgun (WGS) entry which is preliminary data.</text>
</comment>
<organism evidence="3 4">
    <name type="scientific">Rhodotorula diobovata</name>
    <dbReference type="NCBI Taxonomy" id="5288"/>
    <lineage>
        <taxon>Eukaryota</taxon>
        <taxon>Fungi</taxon>
        <taxon>Dikarya</taxon>
        <taxon>Basidiomycota</taxon>
        <taxon>Pucciniomycotina</taxon>
        <taxon>Microbotryomycetes</taxon>
        <taxon>Sporidiobolales</taxon>
        <taxon>Sporidiobolaceae</taxon>
        <taxon>Rhodotorula</taxon>
    </lineage>
</organism>
<feature type="compositionally biased region" description="Low complexity" evidence="1">
    <location>
        <begin position="469"/>
        <end position="478"/>
    </location>
</feature>
<feature type="compositionally biased region" description="Pro residues" evidence="1">
    <location>
        <begin position="890"/>
        <end position="902"/>
    </location>
</feature>
<feature type="region of interest" description="Disordered" evidence="1">
    <location>
        <begin position="392"/>
        <end position="553"/>
    </location>
</feature>
<feature type="compositionally biased region" description="Pro residues" evidence="1">
    <location>
        <begin position="780"/>
        <end position="790"/>
    </location>
</feature>
<dbReference type="AlphaFoldDB" id="A0A5C5FYR8"/>
<evidence type="ECO:0000313" key="3">
    <source>
        <dbReference type="EMBL" id="TNY21332.1"/>
    </source>
</evidence>
<protein>
    <recommendedName>
        <fullName evidence="2">Subtelomeric hrmA-associated cluster protein AFUB-079030/YDR124W-like helical bundle domain-containing protein</fullName>
    </recommendedName>
</protein>
<feature type="compositionally biased region" description="Low complexity" evidence="1">
    <location>
        <begin position="959"/>
        <end position="969"/>
    </location>
</feature>
<dbReference type="InterPro" id="IPR047092">
    <property type="entry name" value="AFUB_07903/YDR124W-like_hel"/>
</dbReference>
<feature type="compositionally biased region" description="Low complexity" evidence="1">
    <location>
        <begin position="635"/>
        <end position="644"/>
    </location>
</feature>
<feature type="compositionally biased region" description="Polar residues" evidence="1">
    <location>
        <begin position="422"/>
        <end position="447"/>
    </location>
</feature>
<feature type="compositionally biased region" description="Low complexity" evidence="1">
    <location>
        <begin position="791"/>
        <end position="805"/>
    </location>
</feature>
<feature type="compositionally biased region" description="Gly residues" evidence="1">
    <location>
        <begin position="563"/>
        <end position="572"/>
    </location>
</feature>
<gene>
    <name evidence="3" type="ORF">DMC30DRAFT_395309</name>
</gene>
<evidence type="ECO:0000256" key="1">
    <source>
        <dbReference type="SAM" id="MobiDB-lite"/>
    </source>
</evidence>
<keyword evidence="4" id="KW-1185">Reference proteome</keyword>
<dbReference type="EMBL" id="SOZI01000046">
    <property type="protein sequence ID" value="TNY21332.1"/>
    <property type="molecule type" value="Genomic_DNA"/>
</dbReference>
<evidence type="ECO:0000259" key="2">
    <source>
        <dbReference type="Pfam" id="PF11001"/>
    </source>
</evidence>
<dbReference type="STRING" id="5288.A0A5C5FYR8"/>
<feature type="compositionally biased region" description="Low complexity" evidence="1">
    <location>
        <begin position="701"/>
        <end position="725"/>
    </location>
</feature>
<name>A0A5C5FYR8_9BASI</name>
<dbReference type="InterPro" id="IPR021264">
    <property type="entry name" value="AFUB_079030/YDR124W-like"/>
</dbReference>
<feature type="domain" description="Subtelomeric hrmA-associated cluster protein AFUB-079030/YDR124W-like helical bundle" evidence="2">
    <location>
        <begin position="251"/>
        <end position="363"/>
    </location>
</feature>
<feature type="compositionally biased region" description="Pro residues" evidence="1">
    <location>
        <begin position="221"/>
        <end position="230"/>
    </location>
</feature>
<dbReference type="PANTHER" id="PTHR36102">
    <property type="entry name" value="CHROMOSOME 10, WHOLE GENOME SHOTGUN SEQUENCE"/>
    <property type="match status" value="1"/>
</dbReference>
<feature type="region of interest" description="Disordered" evidence="1">
    <location>
        <begin position="559"/>
        <end position="578"/>
    </location>
</feature>
<proteinExistence type="predicted"/>
<accession>A0A5C5FYR8</accession>
<dbReference type="OrthoDB" id="5338458at2759"/>
<dbReference type="Proteomes" id="UP000311382">
    <property type="component" value="Unassembled WGS sequence"/>
</dbReference>
<feature type="compositionally biased region" description="Polar residues" evidence="1">
    <location>
        <begin position="736"/>
        <end position="745"/>
    </location>
</feature>